<dbReference type="Proteomes" id="UP000095283">
    <property type="component" value="Unplaced"/>
</dbReference>
<dbReference type="AlphaFoldDB" id="A0A1I7WBT9"/>
<reference evidence="2" key="1">
    <citation type="submission" date="2016-11" db="UniProtKB">
        <authorList>
            <consortium name="WormBaseParasite"/>
        </authorList>
    </citation>
    <scope>IDENTIFICATION</scope>
</reference>
<keyword evidence="1" id="KW-1185">Reference proteome</keyword>
<organism evidence="1 2">
    <name type="scientific">Heterorhabditis bacteriophora</name>
    <name type="common">Entomopathogenic nematode worm</name>
    <dbReference type="NCBI Taxonomy" id="37862"/>
    <lineage>
        <taxon>Eukaryota</taxon>
        <taxon>Metazoa</taxon>
        <taxon>Ecdysozoa</taxon>
        <taxon>Nematoda</taxon>
        <taxon>Chromadorea</taxon>
        <taxon>Rhabditida</taxon>
        <taxon>Rhabditina</taxon>
        <taxon>Rhabditomorpha</taxon>
        <taxon>Strongyloidea</taxon>
        <taxon>Heterorhabditidae</taxon>
        <taxon>Heterorhabditis</taxon>
    </lineage>
</organism>
<evidence type="ECO:0000313" key="1">
    <source>
        <dbReference type="Proteomes" id="UP000095283"/>
    </source>
</evidence>
<dbReference type="WBParaSite" id="Hba_02137">
    <property type="protein sequence ID" value="Hba_02137"/>
    <property type="gene ID" value="Hba_02137"/>
</dbReference>
<accession>A0A1I7WBT9</accession>
<evidence type="ECO:0000313" key="2">
    <source>
        <dbReference type="WBParaSite" id="Hba_02137"/>
    </source>
</evidence>
<sequence>MNSEIINKVIGLLQKNCQDEQLAKANPTKPRPLAFVAPGPYL</sequence>
<proteinExistence type="predicted"/>
<name>A0A1I7WBT9_HETBA</name>
<protein>
    <submittedName>
        <fullName evidence="2">Uncharacterized protein</fullName>
    </submittedName>
</protein>